<keyword evidence="1" id="KW-1133">Transmembrane helix</keyword>
<keyword evidence="1" id="KW-0472">Membrane</keyword>
<name>Q2SNF5_HAHCH</name>
<proteinExistence type="predicted"/>
<evidence type="ECO:0000313" key="3">
    <source>
        <dbReference type="Proteomes" id="UP000000238"/>
    </source>
</evidence>
<dbReference type="EMBL" id="CP000155">
    <property type="protein sequence ID" value="ABC27819.1"/>
    <property type="molecule type" value="Genomic_DNA"/>
</dbReference>
<dbReference type="KEGG" id="hch:HCH_00929"/>
<reference evidence="2 3" key="1">
    <citation type="journal article" date="2005" name="Nucleic Acids Res.">
        <title>Genomic blueprint of Hahella chejuensis, a marine microbe producing an algicidal agent.</title>
        <authorList>
            <person name="Jeong H."/>
            <person name="Yim J.H."/>
            <person name="Lee C."/>
            <person name="Choi S.-H."/>
            <person name="Park Y.K."/>
            <person name="Yoon S.H."/>
            <person name="Hur C.-G."/>
            <person name="Kang H.-Y."/>
            <person name="Kim D."/>
            <person name="Lee H.H."/>
            <person name="Park K.H."/>
            <person name="Park S.-H."/>
            <person name="Park H.-S."/>
            <person name="Lee H.K."/>
            <person name="Oh T.K."/>
            <person name="Kim J.F."/>
        </authorList>
    </citation>
    <scope>NUCLEOTIDE SEQUENCE [LARGE SCALE GENOMIC DNA]</scope>
    <source>
        <strain evidence="2 3">KCTC 2396</strain>
    </source>
</reference>
<feature type="transmembrane region" description="Helical" evidence="1">
    <location>
        <begin position="109"/>
        <end position="139"/>
    </location>
</feature>
<accession>Q2SNF5</accession>
<evidence type="ECO:0000256" key="1">
    <source>
        <dbReference type="SAM" id="Phobius"/>
    </source>
</evidence>
<feature type="transmembrane region" description="Helical" evidence="1">
    <location>
        <begin position="12"/>
        <end position="31"/>
    </location>
</feature>
<feature type="transmembrane region" description="Helical" evidence="1">
    <location>
        <begin position="78"/>
        <end position="97"/>
    </location>
</feature>
<gene>
    <name evidence="2" type="ordered locus">HCH_00929</name>
</gene>
<keyword evidence="3" id="KW-1185">Reference proteome</keyword>
<sequence>MPSKRHSRIARTGVILAAIGVFLLGVTQHYWSINDQYDVFFAQFYAHILSAFSIAPPVAEPAFIAGGFSLTEELAVRINYGIAFSCALAAILFAFLARRRQESPVYAGASIVFGIGVFILFSLKFGLLVIAACFLIMLAQKEPGIDPVSQGN</sequence>
<dbReference type="Proteomes" id="UP000000238">
    <property type="component" value="Chromosome"/>
</dbReference>
<protein>
    <submittedName>
        <fullName evidence="2">Uncharacterized protein</fullName>
    </submittedName>
</protein>
<evidence type="ECO:0000313" key="2">
    <source>
        <dbReference type="EMBL" id="ABC27819.1"/>
    </source>
</evidence>
<organism evidence="2 3">
    <name type="scientific">Hahella chejuensis (strain KCTC 2396)</name>
    <dbReference type="NCBI Taxonomy" id="349521"/>
    <lineage>
        <taxon>Bacteria</taxon>
        <taxon>Pseudomonadati</taxon>
        <taxon>Pseudomonadota</taxon>
        <taxon>Gammaproteobacteria</taxon>
        <taxon>Oceanospirillales</taxon>
        <taxon>Hahellaceae</taxon>
        <taxon>Hahella</taxon>
    </lineage>
</organism>
<dbReference type="AlphaFoldDB" id="Q2SNF5"/>
<dbReference type="STRING" id="349521.HCH_00929"/>
<dbReference type="HOGENOM" id="CLU_1719781_0_0_6"/>
<keyword evidence="1" id="KW-0812">Transmembrane</keyword>